<organism evidence="6 7">
    <name type="scientific">Roseibium denhamense</name>
    <dbReference type="NCBI Taxonomy" id="76305"/>
    <lineage>
        <taxon>Bacteria</taxon>
        <taxon>Pseudomonadati</taxon>
        <taxon>Pseudomonadota</taxon>
        <taxon>Alphaproteobacteria</taxon>
        <taxon>Hyphomicrobiales</taxon>
        <taxon>Stappiaceae</taxon>
        <taxon>Roseibium</taxon>
    </lineage>
</organism>
<keyword evidence="4" id="KW-0804">Transcription</keyword>
<accession>A0ABY1N9X8</accession>
<dbReference type="Pfam" id="PF00126">
    <property type="entry name" value="HTH_1"/>
    <property type="match status" value="1"/>
</dbReference>
<dbReference type="RefSeq" id="WP_155191181.1">
    <property type="nucleotide sequence ID" value="NZ_BAAAEA010000001.1"/>
</dbReference>
<proteinExistence type="inferred from homology"/>
<dbReference type="PRINTS" id="PR00039">
    <property type="entry name" value="HTHLYSR"/>
</dbReference>
<comment type="similarity">
    <text evidence="1">Belongs to the LysR transcriptional regulatory family.</text>
</comment>
<dbReference type="InterPro" id="IPR058163">
    <property type="entry name" value="LysR-type_TF_proteobact-type"/>
</dbReference>
<sequence>MRQPVTSLPSLNCFRAAAERESFTDAAKQLNLTHGAISRAVRLLEEDLGTNLFERRNRRVFLTESGRELALAVAEGLDRIELAISRIKARSEDTPVTLSCEPTLLMRWLIPRLPGFQERHPEIELNLVAGGGPVSLGGGIDLAIRRNDFSIPDDFYQVPLFNEETGPVCRTDLAPRYFENGMPKADAPRLHTRTRPEAWAEWENCNGVAPGETSGQMFEHFYFSLQGAIAGLGVAIAPRRHVQDDIASGLLAAPAGFTPDGSSYVLLSRHEIDPAERAGKVLAWLHSLDRIDGNVGEA</sequence>
<dbReference type="Pfam" id="PF03466">
    <property type="entry name" value="LysR_substrate"/>
    <property type="match status" value="1"/>
</dbReference>
<evidence type="ECO:0000256" key="4">
    <source>
        <dbReference type="ARBA" id="ARBA00023163"/>
    </source>
</evidence>
<dbReference type="InterPro" id="IPR000847">
    <property type="entry name" value="LysR_HTH_N"/>
</dbReference>
<evidence type="ECO:0000256" key="3">
    <source>
        <dbReference type="ARBA" id="ARBA00023125"/>
    </source>
</evidence>
<evidence type="ECO:0000313" key="7">
    <source>
        <dbReference type="Proteomes" id="UP001157914"/>
    </source>
</evidence>
<dbReference type="SUPFAM" id="SSF53850">
    <property type="entry name" value="Periplasmic binding protein-like II"/>
    <property type="match status" value="1"/>
</dbReference>
<keyword evidence="2" id="KW-0805">Transcription regulation</keyword>
<dbReference type="InterPro" id="IPR036388">
    <property type="entry name" value="WH-like_DNA-bd_sf"/>
</dbReference>
<dbReference type="PANTHER" id="PTHR30537">
    <property type="entry name" value="HTH-TYPE TRANSCRIPTIONAL REGULATOR"/>
    <property type="match status" value="1"/>
</dbReference>
<dbReference type="Proteomes" id="UP001157914">
    <property type="component" value="Unassembled WGS sequence"/>
</dbReference>
<dbReference type="InterPro" id="IPR036390">
    <property type="entry name" value="WH_DNA-bd_sf"/>
</dbReference>
<evidence type="ECO:0000259" key="5">
    <source>
        <dbReference type="PROSITE" id="PS50931"/>
    </source>
</evidence>
<feature type="domain" description="HTH lysR-type" evidence="5">
    <location>
        <begin position="6"/>
        <end position="63"/>
    </location>
</feature>
<dbReference type="Gene3D" id="3.40.190.10">
    <property type="entry name" value="Periplasmic binding protein-like II"/>
    <property type="match status" value="2"/>
</dbReference>
<name>A0ABY1N9X8_9HYPH</name>
<comment type="caution">
    <text evidence="6">The sequence shown here is derived from an EMBL/GenBank/DDBJ whole genome shotgun (WGS) entry which is preliminary data.</text>
</comment>
<dbReference type="GO" id="GO:0003677">
    <property type="term" value="F:DNA binding"/>
    <property type="evidence" value="ECO:0007669"/>
    <property type="project" value="UniProtKB-KW"/>
</dbReference>
<dbReference type="InterPro" id="IPR005119">
    <property type="entry name" value="LysR_subst-bd"/>
</dbReference>
<keyword evidence="7" id="KW-1185">Reference proteome</keyword>
<dbReference type="PANTHER" id="PTHR30537:SF74">
    <property type="entry name" value="HTH-TYPE TRANSCRIPTIONAL REGULATOR TRPI"/>
    <property type="match status" value="1"/>
</dbReference>
<dbReference type="SUPFAM" id="SSF46785">
    <property type="entry name" value="Winged helix' DNA-binding domain"/>
    <property type="match status" value="1"/>
</dbReference>
<evidence type="ECO:0000256" key="2">
    <source>
        <dbReference type="ARBA" id="ARBA00023015"/>
    </source>
</evidence>
<gene>
    <name evidence="6" type="ORF">SAMN06265374_0449</name>
</gene>
<reference evidence="6 7" key="1">
    <citation type="submission" date="2017-05" db="EMBL/GenBank/DDBJ databases">
        <authorList>
            <person name="Varghese N."/>
            <person name="Submissions S."/>
        </authorList>
    </citation>
    <scope>NUCLEOTIDE SEQUENCE [LARGE SCALE GENOMIC DNA]</scope>
    <source>
        <strain evidence="6 7">DSM 15949</strain>
    </source>
</reference>
<dbReference type="PROSITE" id="PS50931">
    <property type="entry name" value="HTH_LYSR"/>
    <property type="match status" value="1"/>
</dbReference>
<evidence type="ECO:0000313" key="6">
    <source>
        <dbReference type="EMBL" id="SMP02456.1"/>
    </source>
</evidence>
<dbReference type="Gene3D" id="1.10.10.10">
    <property type="entry name" value="Winged helix-like DNA-binding domain superfamily/Winged helix DNA-binding domain"/>
    <property type="match status" value="1"/>
</dbReference>
<evidence type="ECO:0000256" key="1">
    <source>
        <dbReference type="ARBA" id="ARBA00009437"/>
    </source>
</evidence>
<protein>
    <submittedName>
        <fullName evidence="6">DNA-binding transcriptional regulator, LysR family</fullName>
    </submittedName>
</protein>
<dbReference type="EMBL" id="FXTT01000001">
    <property type="protein sequence ID" value="SMP02456.1"/>
    <property type="molecule type" value="Genomic_DNA"/>
</dbReference>
<keyword evidence="3 6" id="KW-0238">DNA-binding</keyword>